<dbReference type="AlphaFoldDB" id="A0A8J6HX57"/>
<sequence>MLNTVKQYTPNTWNSNSETSVVPSYTEEYRKLENEVNAMTSTPGIKQIIRVQDLHAYGQFLIREQLLLKTETSPLYRVRYYVTVSNSCLDEVVKYNLDPRRCGMGLSTISFNKKLSYCGSGQILVVVKVLTTEPNKESICPKTSCDYFNWGISVSGELSAMLNIVKQYTPNTWDSYSKTSTLESDTEEYRELRNEDLKAYGQFLIREQLLLKTETSPLYRVRYYVMVNNAYRDKVVKYNLDPRRCGMALSPLSFNKKLDYCEPGRSVVVVKLLTTEPDKKTICPKTSCDYFVEYIVMKDENFWNSLP</sequence>
<evidence type="ECO:0000313" key="2">
    <source>
        <dbReference type="Proteomes" id="UP000719412"/>
    </source>
</evidence>
<protein>
    <submittedName>
        <fullName evidence="1">Uncharacterized protein</fullName>
    </submittedName>
</protein>
<comment type="caution">
    <text evidence="1">The sequence shown here is derived from an EMBL/GenBank/DDBJ whole genome shotgun (WGS) entry which is preliminary data.</text>
</comment>
<keyword evidence="2" id="KW-1185">Reference proteome</keyword>
<accession>A0A8J6HX57</accession>
<reference evidence="1" key="2">
    <citation type="submission" date="2021-08" db="EMBL/GenBank/DDBJ databases">
        <authorList>
            <person name="Eriksson T."/>
        </authorList>
    </citation>
    <scope>NUCLEOTIDE SEQUENCE</scope>
    <source>
        <strain evidence="1">Stoneville</strain>
        <tissue evidence="1">Whole head</tissue>
    </source>
</reference>
<organism evidence="1 2">
    <name type="scientific">Tenebrio molitor</name>
    <name type="common">Yellow mealworm beetle</name>
    <dbReference type="NCBI Taxonomy" id="7067"/>
    <lineage>
        <taxon>Eukaryota</taxon>
        <taxon>Metazoa</taxon>
        <taxon>Ecdysozoa</taxon>
        <taxon>Arthropoda</taxon>
        <taxon>Hexapoda</taxon>
        <taxon>Insecta</taxon>
        <taxon>Pterygota</taxon>
        <taxon>Neoptera</taxon>
        <taxon>Endopterygota</taxon>
        <taxon>Coleoptera</taxon>
        <taxon>Polyphaga</taxon>
        <taxon>Cucujiformia</taxon>
        <taxon>Tenebrionidae</taxon>
        <taxon>Tenebrio</taxon>
    </lineage>
</organism>
<dbReference type="Gene3D" id="3.90.228.10">
    <property type="match status" value="1"/>
</dbReference>
<proteinExistence type="predicted"/>
<name>A0A8J6HX57_TENMO</name>
<evidence type="ECO:0000313" key="1">
    <source>
        <dbReference type="EMBL" id="KAH0822464.1"/>
    </source>
</evidence>
<reference evidence="1" key="1">
    <citation type="journal article" date="2020" name="J Insects Food Feed">
        <title>The yellow mealworm (Tenebrio molitor) genome: a resource for the emerging insects as food and feed industry.</title>
        <authorList>
            <person name="Eriksson T."/>
            <person name="Andere A."/>
            <person name="Kelstrup H."/>
            <person name="Emery V."/>
            <person name="Picard C."/>
        </authorList>
    </citation>
    <scope>NUCLEOTIDE SEQUENCE</scope>
    <source>
        <strain evidence="1">Stoneville</strain>
        <tissue evidence="1">Whole head</tissue>
    </source>
</reference>
<gene>
    <name evidence="1" type="ORF">GEV33_000327</name>
</gene>
<dbReference type="EMBL" id="JABDTM020002079">
    <property type="protein sequence ID" value="KAH0822464.1"/>
    <property type="molecule type" value="Genomic_DNA"/>
</dbReference>
<dbReference type="Proteomes" id="UP000719412">
    <property type="component" value="Unassembled WGS sequence"/>
</dbReference>